<feature type="non-terminal residue" evidence="5">
    <location>
        <position position="1"/>
    </location>
</feature>
<organism evidence="5">
    <name type="scientific">Ornithodoros brasiliensis</name>
    <name type="common">Mouro tick</name>
    <dbReference type="NCBI Taxonomy" id="888526"/>
    <lineage>
        <taxon>Eukaryota</taxon>
        <taxon>Metazoa</taxon>
        <taxon>Ecdysozoa</taxon>
        <taxon>Arthropoda</taxon>
        <taxon>Chelicerata</taxon>
        <taxon>Arachnida</taxon>
        <taxon>Acari</taxon>
        <taxon>Parasitiformes</taxon>
        <taxon>Ixodida</taxon>
        <taxon>Ixodoidea</taxon>
        <taxon>Argasidae</taxon>
        <taxon>Ornithodorinae</taxon>
        <taxon>Ornithodoros</taxon>
    </lineage>
</organism>
<sequence>LPVAIQLFPDKTCDNPVFLPSDPQDTWMLAKMFFNHADAMVHRAWLSIGRTHLLMESVWVCTQRNLSPSHPVHRLLAPHLMHIAQTNASILETYFAPGGWMDTCTTIGVRGLTHILKRAFEEFRIGDDLNLPKAFEGNGVTSDVIEAHPFRDDITLIYDAVRSYVDKVISFYYAEEESLGKDNELREWHKELHKEHAQGGCGIQGVPGNSESGFTALDQLVELLTGLIVNCTAFHSAINLAQYDEAGFLPNYPILMRGNIPRDKVPRTEKDLVDQLPNMDTTLQVVTALRRLSARPAHELGKHVVRHLWHPNDVKAHDTLMEELVKASDIIKQRNRTRKYSYAWLDPDVIPNSVSV</sequence>
<proteinExistence type="predicted"/>
<dbReference type="Gene3D" id="1.20.245.10">
    <property type="entry name" value="Lipoxygenase-1, Domain 5"/>
    <property type="match status" value="1"/>
</dbReference>
<accession>A0A1D2AJ97</accession>
<dbReference type="GO" id="GO:0046872">
    <property type="term" value="F:metal ion binding"/>
    <property type="evidence" value="ECO:0007669"/>
    <property type="project" value="UniProtKB-KW"/>
</dbReference>
<evidence type="ECO:0000256" key="2">
    <source>
        <dbReference type="ARBA" id="ARBA00022964"/>
    </source>
</evidence>
<dbReference type="PRINTS" id="PR00087">
    <property type="entry name" value="LIPOXYGENASE"/>
</dbReference>
<feature type="domain" description="Lipoxygenase" evidence="4">
    <location>
        <begin position="1"/>
        <end position="356"/>
    </location>
</feature>
<keyword evidence="2" id="KW-0223">Dioxygenase</keyword>
<dbReference type="AlphaFoldDB" id="A0A1D2AJ97"/>
<dbReference type="GO" id="GO:0034440">
    <property type="term" value="P:lipid oxidation"/>
    <property type="evidence" value="ECO:0007669"/>
    <property type="project" value="InterPro"/>
</dbReference>
<dbReference type="InterPro" id="IPR020834">
    <property type="entry name" value="LipOase_CS"/>
</dbReference>
<keyword evidence="1" id="KW-0479">Metal-binding</keyword>
<dbReference type="InterPro" id="IPR013819">
    <property type="entry name" value="LipOase_C"/>
</dbReference>
<dbReference type="PROSITE" id="PS00081">
    <property type="entry name" value="LIPOXYGENASE_2"/>
    <property type="match status" value="1"/>
</dbReference>
<dbReference type="PANTHER" id="PTHR11771">
    <property type="entry name" value="LIPOXYGENASE"/>
    <property type="match status" value="1"/>
</dbReference>
<dbReference type="EMBL" id="GETE01000039">
    <property type="protein sequence ID" value="JAT79292.1"/>
    <property type="molecule type" value="Transcribed_RNA"/>
</dbReference>
<dbReference type="SUPFAM" id="SSF48484">
    <property type="entry name" value="Lipoxigenase"/>
    <property type="match status" value="1"/>
</dbReference>
<dbReference type="GO" id="GO:0016702">
    <property type="term" value="F:oxidoreductase activity, acting on single donors with incorporation of molecular oxygen, incorporation of two atoms of oxygen"/>
    <property type="evidence" value="ECO:0007669"/>
    <property type="project" value="InterPro"/>
</dbReference>
<name>A0A1D2AJ97_ORNBR</name>
<dbReference type="InterPro" id="IPR000907">
    <property type="entry name" value="LipOase"/>
</dbReference>
<dbReference type="PROSITE" id="PS51393">
    <property type="entry name" value="LIPOXYGENASE_3"/>
    <property type="match status" value="1"/>
</dbReference>
<reference evidence="5" key="1">
    <citation type="submission" date="2016-07" db="EMBL/GenBank/DDBJ databases">
        <title>Salivary Glands transcriptome analysis on engorged females of Ornithodoros brasiliensis (Acari:Argasidae).</title>
        <authorList>
            <person name="Simons S.M."/>
            <person name="Carvalho E."/>
            <person name="Junqueira-de-Azevedo I."/>
            <person name="Ho P.L."/>
            <person name="Giovanni D."/>
            <person name="Mendonca R."/>
            <person name="Onofrio V."/>
            <person name="Landulfo G."/>
            <person name="Ramirez D."/>
            <person name="Barros-Battesti D."/>
        </authorList>
    </citation>
    <scope>NUCLEOTIDE SEQUENCE</scope>
    <source>
        <strain evidence="5">Female</strain>
        <tissue evidence="5">Salivary gland</tissue>
    </source>
</reference>
<evidence type="ECO:0000256" key="1">
    <source>
        <dbReference type="ARBA" id="ARBA00022723"/>
    </source>
</evidence>
<dbReference type="InterPro" id="IPR036226">
    <property type="entry name" value="LipOase_C_sf"/>
</dbReference>
<dbReference type="Pfam" id="PF00305">
    <property type="entry name" value="Lipoxygenase"/>
    <property type="match status" value="1"/>
</dbReference>
<evidence type="ECO:0000313" key="5">
    <source>
        <dbReference type="EMBL" id="JAT79292.1"/>
    </source>
</evidence>
<evidence type="ECO:0000259" key="4">
    <source>
        <dbReference type="PROSITE" id="PS51393"/>
    </source>
</evidence>
<keyword evidence="3" id="KW-0560">Oxidoreductase</keyword>
<evidence type="ECO:0000256" key="3">
    <source>
        <dbReference type="ARBA" id="ARBA00023002"/>
    </source>
</evidence>
<protein>
    <submittedName>
        <fullName evidence="5">Allene oxide synthase lipoxygenase</fullName>
    </submittedName>
</protein>